<dbReference type="SUPFAM" id="SSF56112">
    <property type="entry name" value="Protein kinase-like (PK-like)"/>
    <property type="match status" value="1"/>
</dbReference>
<keyword evidence="4 6" id="KW-0067">ATP-binding</keyword>
<keyword evidence="9" id="KW-0808">Transferase</keyword>
<dbReference type="CDD" id="cd14014">
    <property type="entry name" value="STKc_PknB_like"/>
    <property type="match status" value="1"/>
</dbReference>
<dbReference type="InterPro" id="IPR001680">
    <property type="entry name" value="WD40_rpt"/>
</dbReference>
<dbReference type="PROSITE" id="PS00108">
    <property type="entry name" value="PROTEIN_KINASE_ST"/>
    <property type="match status" value="1"/>
</dbReference>
<organism evidence="9 10">
    <name type="scientific">Catenulispora pinistramenti</name>
    <dbReference type="NCBI Taxonomy" id="2705254"/>
    <lineage>
        <taxon>Bacteria</taxon>
        <taxon>Bacillati</taxon>
        <taxon>Actinomycetota</taxon>
        <taxon>Actinomycetes</taxon>
        <taxon>Catenulisporales</taxon>
        <taxon>Catenulisporaceae</taxon>
        <taxon>Catenulispora</taxon>
    </lineage>
</organism>
<feature type="compositionally biased region" description="Low complexity" evidence="7">
    <location>
        <begin position="376"/>
        <end position="392"/>
    </location>
</feature>
<feature type="repeat" description="WD" evidence="5">
    <location>
        <begin position="512"/>
        <end position="544"/>
    </location>
</feature>
<dbReference type="PROSITE" id="PS00107">
    <property type="entry name" value="PROTEIN_KINASE_ATP"/>
    <property type="match status" value="1"/>
</dbReference>
<evidence type="ECO:0000256" key="7">
    <source>
        <dbReference type="SAM" id="MobiDB-lite"/>
    </source>
</evidence>
<dbReference type="Pfam" id="PF00069">
    <property type="entry name" value="Pkinase"/>
    <property type="match status" value="1"/>
</dbReference>
<dbReference type="Gene3D" id="1.10.510.10">
    <property type="entry name" value="Transferase(Phosphotransferase) domain 1"/>
    <property type="match status" value="1"/>
</dbReference>
<keyword evidence="10" id="KW-1185">Reference proteome</keyword>
<dbReference type="PROSITE" id="PS00678">
    <property type="entry name" value="WD_REPEATS_1"/>
    <property type="match status" value="1"/>
</dbReference>
<dbReference type="Gene3D" id="2.130.10.10">
    <property type="entry name" value="YVTN repeat-like/Quinoprotein amine dehydrogenase"/>
    <property type="match status" value="2"/>
</dbReference>
<evidence type="ECO:0000256" key="5">
    <source>
        <dbReference type="PROSITE-ProRule" id="PRU00221"/>
    </source>
</evidence>
<dbReference type="InterPro" id="IPR008271">
    <property type="entry name" value="Ser/Thr_kinase_AS"/>
</dbReference>
<evidence type="ECO:0000256" key="3">
    <source>
        <dbReference type="ARBA" id="ARBA00022741"/>
    </source>
</evidence>
<keyword evidence="9" id="KW-0418">Kinase</keyword>
<evidence type="ECO:0000256" key="2">
    <source>
        <dbReference type="ARBA" id="ARBA00022737"/>
    </source>
</evidence>
<dbReference type="GO" id="GO:0016301">
    <property type="term" value="F:kinase activity"/>
    <property type="evidence" value="ECO:0007669"/>
    <property type="project" value="UniProtKB-KW"/>
</dbReference>
<keyword evidence="2" id="KW-0677">Repeat</keyword>
<gene>
    <name evidence="9" type="ORF">KGQ19_02115</name>
</gene>
<sequence length="715" mass="73867">MSNRLVGGRFRLTSVIGSGGFGRVWAAFDERLGVEVALKEVRLGSSVDRAERVHIVALAEHEARSAARLRDHPNIVTVYDVVTDDEAPWLVMRLVRGHTLAEEIRVRGRLRPEAAARVAAGVLGALGAAHTAGIVHRDVKPANVMLADDGTVLLTDFGIAKQHTQSTQAVLMGTLHYMSPERLNGKDFPAGDLFALGATLYEMTEGVSPFERATATATVSAVAMEEPDPPRHAGALAPLVIALLQKDPTRRPDAVAAQAMLAATGTRFTAASTVFSAPPADSSFIAAPSIAPAPTAMPTSAYEATYEPGRGTVQPVQPVRETAYGTGFETGYGTGYDTGKPSSQRRIGRRGIIVAGLGVLGAAAAVPVVLTLSSSGSSSSSSSSPSGGRWSGAQALPGSAGTGPMAVAFNQSGTQVAGCGKDGVVRLWDSAAWGIAKTLAHRIVNPWSMPLAQATAFNPDFASALAVTFHPDGATLAVTNGDGTVSLWTIADGTETTLPYINPMQWNGALGSVSFDPGGRILATTYDTPAVRLWDLSTRTSLATMATGDTSWVQQIVFSPAGGIVATASGNGNPNNTPADGRLQLWDPSSRTMIATLADTNSPRSQPLAFSPDGKTLANLRSDGRITLWDIGTRAVAATLANAGSGVTCIAFGPGGVLAGGHDDGTVTLWDTKTKAVTDVLATGGNDAVNGVAVAPDGTAVVAATKTITGWRHLR</sequence>
<keyword evidence="3 6" id="KW-0547">Nucleotide-binding</keyword>
<dbReference type="Pfam" id="PF00400">
    <property type="entry name" value="WD40"/>
    <property type="match status" value="3"/>
</dbReference>
<feature type="repeat" description="WD" evidence="5">
    <location>
        <begin position="457"/>
        <end position="498"/>
    </location>
</feature>
<dbReference type="InterPro" id="IPR050349">
    <property type="entry name" value="WD_LIS1/nudF_dynein_reg"/>
</dbReference>
<dbReference type="InterPro" id="IPR017441">
    <property type="entry name" value="Protein_kinase_ATP_BS"/>
</dbReference>
<dbReference type="SUPFAM" id="SSF50978">
    <property type="entry name" value="WD40 repeat-like"/>
    <property type="match status" value="1"/>
</dbReference>
<dbReference type="PROSITE" id="PS50082">
    <property type="entry name" value="WD_REPEATS_2"/>
    <property type="match status" value="5"/>
</dbReference>
<dbReference type="PANTHER" id="PTHR44129">
    <property type="entry name" value="WD REPEAT-CONTAINING PROTEIN POP1"/>
    <property type="match status" value="1"/>
</dbReference>
<evidence type="ECO:0000256" key="4">
    <source>
        <dbReference type="ARBA" id="ARBA00022840"/>
    </source>
</evidence>
<evidence type="ECO:0000256" key="1">
    <source>
        <dbReference type="ARBA" id="ARBA00022574"/>
    </source>
</evidence>
<dbReference type="InterPro" id="IPR036322">
    <property type="entry name" value="WD40_repeat_dom_sf"/>
</dbReference>
<feature type="repeat" description="WD" evidence="5">
    <location>
        <begin position="406"/>
        <end position="429"/>
    </location>
</feature>
<feature type="region of interest" description="Disordered" evidence="7">
    <location>
        <begin position="376"/>
        <end position="398"/>
    </location>
</feature>
<dbReference type="RefSeq" id="WP_212007317.1">
    <property type="nucleotide sequence ID" value="NZ_JAAFYZ010000004.1"/>
</dbReference>
<evidence type="ECO:0000313" key="10">
    <source>
        <dbReference type="Proteomes" id="UP000730482"/>
    </source>
</evidence>
<accession>A0ABS5KH46</accession>
<evidence type="ECO:0000256" key="6">
    <source>
        <dbReference type="PROSITE-ProRule" id="PRU10141"/>
    </source>
</evidence>
<dbReference type="SMART" id="SM00320">
    <property type="entry name" value="WD40"/>
    <property type="match status" value="7"/>
</dbReference>
<feature type="repeat" description="WD" evidence="5">
    <location>
        <begin position="640"/>
        <end position="680"/>
    </location>
</feature>
<dbReference type="EMBL" id="JAAFYZ010000004">
    <property type="protein sequence ID" value="MBS2545656.1"/>
    <property type="molecule type" value="Genomic_DNA"/>
</dbReference>
<proteinExistence type="predicted"/>
<feature type="domain" description="Protein kinase" evidence="8">
    <location>
        <begin position="10"/>
        <end position="261"/>
    </location>
</feature>
<dbReference type="InterPro" id="IPR015943">
    <property type="entry name" value="WD40/YVTN_repeat-like_dom_sf"/>
</dbReference>
<protein>
    <submittedName>
        <fullName evidence="9">Protein kinase</fullName>
    </submittedName>
</protein>
<evidence type="ECO:0000313" key="9">
    <source>
        <dbReference type="EMBL" id="MBS2545656.1"/>
    </source>
</evidence>
<dbReference type="PROSITE" id="PS50011">
    <property type="entry name" value="PROTEIN_KINASE_DOM"/>
    <property type="match status" value="1"/>
</dbReference>
<dbReference type="InterPro" id="IPR011009">
    <property type="entry name" value="Kinase-like_dom_sf"/>
</dbReference>
<dbReference type="InterPro" id="IPR000719">
    <property type="entry name" value="Prot_kinase_dom"/>
</dbReference>
<keyword evidence="1 5" id="KW-0853">WD repeat</keyword>
<feature type="binding site" evidence="6">
    <location>
        <position position="39"/>
    </location>
    <ligand>
        <name>ATP</name>
        <dbReference type="ChEBI" id="CHEBI:30616"/>
    </ligand>
</feature>
<dbReference type="Proteomes" id="UP000730482">
    <property type="component" value="Unassembled WGS sequence"/>
</dbReference>
<dbReference type="Gene3D" id="3.30.200.20">
    <property type="entry name" value="Phosphorylase Kinase, domain 1"/>
    <property type="match status" value="1"/>
</dbReference>
<evidence type="ECO:0000259" key="8">
    <source>
        <dbReference type="PROSITE" id="PS50011"/>
    </source>
</evidence>
<name>A0ABS5KH46_9ACTN</name>
<comment type="caution">
    <text evidence="9">The sequence shown here is derived from an EMBL/GenBank/DDBJ whole genome shotgun (WGS) entry which is preliminary data.</text>
</comment>
<feature type="repeat" description="WD" evidence="5">
    <location>
        <begin position="608"/>
        <end position="639"/>
    </location>
</feature>
<dbReference type="InterPro" id="IPR019775">
    <property type="entry name" value="WD40_repeat_CS"/>
</dbReference>
<dbReference type="SMART" id="SM00220">
    <property type="entry name" value="S_TKc"/>
    <property type="match status" value="1"/>
</dbReference>
<reference evidence="9 10" key="1">
    <citation type="submission" date="2020-02" db="EMBL/GenBank/DDBJ databases">
        <title>Acidophilic actinobacteria isolated from forest soil.</title>
        <authorList>
            <person name="Golinska P."/>
        </authorList>
    </citation>
    <scope>NUCLEOTIDE SEQUENCE [LARGE SCALE GENOMIC DNA]</scope>
    <source>
        <strain evidence="9 10">NL8</strain>
    </source>
</reference>